<comment type="caution">
    <text evidence="2">The sequence shown here is derived from an EMBL/GenBank/DDBJ whole genome shotgun (WGS) entry which is preliminary data.</text>
</comment>
<accession>A0ABU6QLH9</accession>
<reference evidence="2 3" key="1">
    <citation type="journal article" date="2023" name="Plants (Basel)">
        <title>Bridging the Gap: Combining Genomics and Transcriptomics Approaches to Understand Stylosanthes scabra, an Orphan Legume from the Brazilian Caatinga.</title>
        <authorList>
            <person name="Ferreira-Neto J.R.C."/>
            <person name="da Silva M.D."/>
            <person name="Binneck E."/>
            <person name="de Melo N.F."/>
            <person name="da Silva R.H."/>
            <person name="de Melo A.L.T.M."/>
            <person name="Pandolfi V."/>
            <person name="Bustamante F.O."/>
            <person name="Brasileiro-Vidal A.C."/>
            <person name="Benko-Iseppon A.M."/>
        </authorList>
    </citation>
    <scope>NUCLEOTIDE SEQUENCE [LARGE SCALE GENOMIC DNA]</scope>
    <source>
        <tissue evidence="2">Leaves</tissue>
    </source>
</reference>
<dbReference type="PANTHER" id="PTHR33067">
    <property type="entry name" value="RNA-DIRECTED DNA POLYMERASE-RELATED"/>
    <property type="match status" value="1"/>
</dbReference>
<proteinExistence type="predicted"/>
<evidence type="ECO:0000313" key="3">
    <source>
        <dbReference type="Proteomes" id="UP001341840"/>
    </source>
</evidence>
<keyword evidence="3" id="KW-1185">Reference proteome</keyword>
<sequence>MEEDPGAPLILGRPFLATSRALIDMENGELMLRIHDECLILNIYKSMHSSSGAKTCMKIKSVDPASTKPPERSGKTIGNNSQDKETAEDFRPSPSQQKEKVAISPIPAEEEKKKKEPAAYMPKPPYPQRLKAENKNKAPKKESKEEKGATNDSVKFQQIQKVPTMPYLPTIMGSNNKTYMITEDRKRKGKAESSSSQVPRLKTLFHEAHNKSKLFARKVLPELIIQVDESILDPCGFQIQQRKWERFTKPIQAVGHLMVKEFYAKAWEPDKEKRKPYTYTTMVRGEDISFAPSNIKRVLKLRKDPLPNAASYHERKANKDYRLHIMLKDT</sequence>
<organism evidence="2 3">
    <name type="scientific">Stylosanthes scabra</name>
    <dbReference type="NCBI Taxonomy" id="79078"/>
    <lineage>
        <taxon>Eukaryota</taxon>
        <taxon>Viridiplantae</taxon>
        <taxon>Streptophyta</taxon>
        <taxon>Embryophyta</taxon>
        <taxon>Tracheophyta</taxon>
        <taxon>Spermatophyta</taxon>
        <taxon>Magnoliopsida</taxon>
        <taxon>eudicotyledons</taxon>
        <taxon>Gunneridae</taxon>
        <taxon>Pentapetalae</taxon>
        <taxon>rosids</taxon>
        <taxon>fabids</taxon>
        <taxon>Fabales</taxon>
        <taxon>Fabaceae</taxon>
        <taxon>Papilionoideae</taxon>
        <taxon>50 kb inversion clade</taxon>
        <taxon>dalbergioids sensu lato</taxon>
        <taxon>Dalbergieae</taxon>
        <taxon>Pterocarpus clade</taxon>
        <taxon>Stylosanthes</taxon>
    </lineage>
</organism>
<gene>
    <name evidence="2" type="ORF">PIB30_065426</name>
</gene>
<protein>
    <recommendedName>
        <fullName evidence="4">Reverse transcriptase/retrotransposon-derived protein RNase H-like domain-containing protein</fullName>
    </recommendedName>
</protein>
<dbReference type="PANTHER" id="PTHR33067:SF9">
    <property type="entry name" value="RNA-DIRECTED DNA POLYMERASE"/>
    <property type="match status" value="1"/>
</dbReference>
<feature type="compositionally biased region" description="Basic and acidic residues" evidence="1">
    <location>
        <begin position="130"/>
        <end position="149"/>
    </location>
</feature>
<dbReference type="EMBL" id="JASCZI010000652">
    <property type="protein sequence ID" value="MED6112847.1"/>
    <property type="molecule type" value="Genomic_DNA"/>
</dbReference>
<name>A0ABU6QLH9_9FABA</name>
<evidence type="ECO:0008006" key="4">
    <source>
        <dbReference type="Google" id="ProtNLM"/>
    </source>
</evidence>
<feature type="compositionally biased region" description="Basic and acidic residues" evidence="1">
    <location>
        <begin position="82"/>
        <end position="101"/>
    </location>
</feature>
<dbReference type="Proteomes" id="UP001341840">
    <property type="component" value="Unassembled WGS sequence"/>
</dbReference>
<evidence type="ECO:0000313" key="2">
    <source>
        <dbReference type="EMBL" id="MED6112847.1"/>
    </source>
</evidence>
<feature type="region of interest" description="Disordered" evidence="1">
    <location>
        <begin position="62"/>
        <end position="152"/>
    </location>
</feature>
<evidence type="ECO:0000256" key="1">
    <source>
        <dbReference type="SAM" id="MobiDB-lite"/>
    </source>
</evidence>